<name>A0ABN8LUC8_9CNID</name>
<dbReference type="PANTHER" id="PTHR13507:SF0">
    <property type="entry name" value="PRKR-INTERACTING PROTEIN 1"/>
    <property type="match status" value="1"/>
</dbReference>
<keyword evidence="3" id="KW-1185">Reference proteome</keyword>
<dbReference type="Proteomes" id="UP001159427">
    <property type="component" value="Unassembled WGS sequence"/>
</dbReference>
<evidence type="ECO:0008006" key="4">
    <source>
        <dbReference type="Google" id="ProtNLM"/>
    </source>
</evidence>
<feature type="region of interest" description="Disordered" evidence="1">
    <location>
        <begin position="1"/>
        <end position="24"/>
    </location>
</feature>
<dbReference type="EMBL" id="CALNXI010000114">
    <property type="protein sequence ID" value="CAH3019368.1"/>
    <property type="molecule type" value="Genomic_DNA"/>
</dbReference>
<organism evidence="2 3">
    <name type="scientific">Porites evermanni</name>
    <dbReference type="NCBI Taxonomy" id="104178"/>
    <lineage>
        <taxon>Eukaryota</taxon>
        <taxon>Metazoa</taxon>
        <taxon>Cnidaria</taxon>
        <taxon>Anthozoa</taxon>
        <taxon>Hexacorallia</taxon>
        <taxon>Scleractinia</taxon>
        <taxon>Fungiina</taxon>
        <taxon>Poritidae</taxon>
        <taxon>Porites</taxon>
    </lineage>
</organism>
<gene>
    <name evidence="2" type="ORF">PEVE_00002409</name>
</gene>
<feature type="compositionally biased region" description="Basic and acidic residues" evidence="1">
    <location>
        <begin position="1"/>
        <end position="16"/>
    </location>
</feature>
<dbReference type="InterPro" id="IPR009548">
    <property type="entry name" value="Prkrip1"/>
</dbReference>
<sequence length="179" mass="20895">MADESDKEKAEGKSSEKPFVPRSATEIQKMKLEKLMRDPDKPVSIPELPKQWKPSEAPEFVRFVMGSSAGAGSGEFHVYRSTRRREYNRVAYIEKIAEQHELDESYHKKLEQNKTQAEEKTAKKRAKRQRKKQKKLSAKKKKEERKDDDIDKKQENSESDDDDEENEDEEEPHFIVGGQ</sequence>
<reference evidence="2 3" key="1">
    <citation type="submission" date="2022-05" db="EMBL/GenBank/DDBJ databases">
        <authorList>
            <consortium name="Genoscope - CEA"/>
            <person name="William W."/>
        </authorList>
    </citation>
    <scope>NUCLEOTIDE SEQUENCE [LARGE SCALE GENOMIC DNA]</scope>
</reference>
<protein>
    <recommendedName>
        <fullName evidence="4">PRKR-interacting protein 1</fullName>
    </recommendedName>
</protein>
<feature type="compositionally biased region" description="Basic and acidic residues" evidence="1">
    <location>
        <begin position="144"/>
        <end position="156"/>
    </location>
</feature>
<dbReference type="Pfam" id="PF06658">
    <property type="entry name" value="DUF1168"/>
    <property type="match status" value="1"/>
</dbReference>
<evidence type="ECO:0000313" key="3">
    <source>
        <dbReference type="Proteomes" id="UP001159427"/>
    </source>
</evidence>
<evidence type="ECO:0000313" key="2">
    <source>
        <dbReference type="EMBL" id="CAH3019368.1"/>
    </source>
</evidence>
<dbReference type="PANTHER" id="PTHR13507">
    <property type="entry name" value="PRKR-INTERACTING PROTEIN 1"/>
    <property type="match status" value="1"/>
</dbReference>
<feature type="region of interest" description="Disordered" evidence="1">
    <location>
        <begin position="98"/>
        <end position="179"/>
    </location>
</feature>
<feature type="compositionally biased region" description="Acidic residues" evidence="1">
    <location>
        <begin position="157"/>
        <end position="171"/>
    </location>
</feature>
<comment type="caution">
    <text evidence="2">The sequence shown here is derived from an EMBL/GenBank/DDBJ whole genome shotgun (WGS) entry which is preliminary data.</text>
</comment>
<feature type="compositionally biased region" description="Basic and acidic residues" evidence="1">
    <location>
        <begin position="98"/>
        <end position="121"/>
    </location>
</feature>
<evidence type="ECO:0000256" key="1">
    <source>
        <dbReference type="SAM" id="MobiDB-lite"/>
    </source>
</evidence>
<proteinExistence type="predicted"/>
<feature type="compositionally biased region" description="Basic residues" evidence="1">
    <location>
        <begin position="122"/>
        <end position="143"/>
    </location>
</feature>
<accession>A0ABN8LUC8</accession>